<feature type="domain" description="Ig-like" evidence="2">
    <location>
        <begin position="98"/>
        <end position="184"/>
    </location>
</feature>
<dbReference type="SUPFAM" id="SSF48726">
    <property type="entry name" value="Immunoglobulin"/>
    <property type="match status" value="2"/>
</dbReference>
<reference evidence="3" key="1">
    <citation type="journal article" date="2021" name="Sci. Adv.">
        <title>The American lobster genome reveals insights on longevity, neural, and immune adaptations.</title>
        <authorList>
            <person name="Polinski J.M."/>
            <person name="Zimin A.V."/>
            <person name="Clark K.F."/>
            <person name="Kohn A.B."/>
            <person name="Sadowski N."/>
            <person name="Timp W."/>
            <person name="Ptitsyn A."/>
            <person name="Khanna P."/>
            <person name="Romanova D.Y."/>
            <person name="Williams P."/>
            <person name="Greenwood S.J."/>
            <person name="Moroz L.L."/>
            <person name="Walt D.R."/>
            <person name="Bodnar A.G."/>
        </authorList>
    </citation>
    <scope>NUCLEOTIDE SEQUENCE</scope>
    <source>
        <strain evidence="3">GMGI-L3</strain>
    </source>
</reference>
<evidence type="ECO:0000313" key="3">
    <source>
        <dbReference type="EMBL" id="KAG7155286.1"/>
    </source>
</evidence>
<dbReference type="InterPro" id="IPR001309">
    <property type="entry name" value="Pept_C14_p20"/>
</dbReference>
<keyword evidence="4" id="KW-1185">Reference proteome</keyword>
<accession>A0A8J5ML10</accession>
<dbReference type="InterPro" id="IPR003599">
    <property type="entry name" value="Ig_sub"/>
</dbReference>
<dbReference type="SUPFAM" id="SSF52129">
    <property type="entry name" value="Caspase-like"/>
    <property type="match status" value="1"/>
</dbReference>
<dbReference type="Pfam" id="PF13927">
    <property type="entry name" value="Ig_3"/>
    <property type="match status" value="1"/>
</dbReference>
<protein>
    <submittedName>
        <fullName evidence="3">Mucosa-associated lymphoid tissue lymphoma translocation protein 1-like</fullName>
    </submittedName>
</protein>
<dbReference type="InterPro" id="IPR013783">
    <property type="entry name" value="Ig-like_fold"/>
</dbReference>
<dbReference type="Gene3D" id="2.60.40.10">
    <property type="entry name" value="Immunoglobulins"/>
    <property type="match status" value="2"/>
</dbReference>
<dbReference type="PANTHER" id="PTHR22576">
    <property type="entry name" value="MUCOSA ASSOCIATED LYMPHOID TISSUE LYMPHOMA TRANSLOCATION PROTEIN 1/PARACASPASE"/>
    <property type="match status" value="1"/>
</dbReference>
<dbReference type="SMART" id="SM00408">
    <property type="entry name" value="IGc2"/>
    <property type="match status" value="1"/>
</dbReference>
<dbReference type="SMART" id="SM00409">
    <property type="entry name" value="IG"/>
    <property type="match status" value="2"/>
</dbReference>
<evidence type="ECO:0000259" key="1">
    <source>
        <dbReference type="PROSITE" id="PS50208"/>
    </source>
</evidence>
<dbReference type="InterPro" id="IPR052039">
    <property type="entry name" value="Caspase-related_regulators"/>
</dbReference>
<dbReference type="GO" id="GO:0004197">
    <property type="term" value="F:cysteine-type endopeptidase activity"/>
    <property type="evidence" value="ECO:0007669"/>
    <property type="project" value="InterPro"/>
</dbReference>
<proteinExistence type="predicted"/>
<name>A0A8J5ML10_HOMAM</name>
<comment type="caution">
    <text evidence="3">The sequence shown here is derived from an EMBL/GenBank/DDBJ whole genome shotgun (WGS) entry which is preliminary data.</text>
</comment>
<feature type="domain" description="Caspase family p20" evidence="1">
    <location>
        <begin position="397"/>
        <end position="473"/>
    </location>
</feature>
<dbReference type="InterPro" id="IPR029030">
    <property type="entry name" value="Caspase-like_dom_sf"/>
</dbReference>
<dbReference type="InterPro" id="IPR007110">
    <property type="entry name" value="Ig-like_dom"/>
</dbReference>
<evidence type="ECO:0000259" key="2">
    <source>
        <dbReference type="PROSITE" id="PS50835"/>
    </source>
</evidence>
<gene>
    <name evidence="3" type="primary">MALT1-L</name>
    <name evidence="3" type="ORF">Hamer_G021550</name>
</gene>
<dbReference type="EMBL" id="JAHLQT010042144">
    <property type="protein sequence ID" value="KAG7155286.1"/>
    <property type="molecule type" value="Genomic_DNA"/>
</dbReference>
<dbReference type="Pfam" id="PF00656">
    <property type="entry name" value="Peptidase_C14"/>
    <property type="match status" value="1"/>
</dbReference>
<sequence>MTSRVNMADSELQPDTPLQELSYKRSLAIVSAFNENNNWKNVAGKLDIVLSHQEILQNPGQALFRKLIYQDFTVEHLQILLGLCELYDILNELVTNVPVMIKPPEYSCKEVKLGKSITINVDVDGSPYPEFQWYFMDSDNPLDGQTTCSLTIDKFKIQDKGEYFCKVRQILKGNVRELCSDKVTLNVERMNPMISENLSDMKFYAGEELVLTCAVIGYPEPNNYRWFKNNEVFKVTSQPILKIPREDSLVPGAYKFFFEVWNDLGSCKSEVATVTVVPPIPPTITKQPRRKSKFGLDRFINLSFEVHCRNEVKFICFVNNKPLDSAGSFHGIIESKSLSDNIHTCDLFYSTTKENMQREEWKPLLFRFEAASPTGRVSSDDIVIQVKQTQEETLTARNKWALLVANSDYKTEDKELYAPLSDVKLLARELTKLQFRIIMYSNLEKADFFNAFHHFSTYVQEGDYVVFYFAGHGFSCDGIDFMVPVDNIHTGSETDIMKPLNMDYENIPREENVKTSSDLADGIALTNFINSLQHSRPELLFQIIDACRGQVYRVISTDATTNQVFANAHICAFRRYSHEEDVNEYGVLRRWERLGRVECFEAKMQVAHCDIRVKVQCTQEELPDYQHYQKKEPVRVISNNIQVNIVLMQGDAPFDTRVINKEGLDLHIKFSTGQNVSTSIPRLTFNHLLIFRFSDIKFLTPFFLFNN</sequence>
<feature type="domain" description="Ig-like" evidence="2">
    <location>
        <begin position="192"/>
        <end position="339"/>
    </location>
</feature>
<dbReference type="PANTHER" id="PTHR22576:SF37">
    <property type="entry name" value="MUCOSA-ASSOCIATED LYMPHOID TISSUE LYMPHOMA TRANSLOCATION PROTEIN 1"/>
    <property type="match status" value="1"/>
</dbReference>
<organism evidence="3 4">
    <name type="scientific">Homarus americanus</name>
    <name type="common">American lobster</name>
    <dbReference type="NCBI Taxonomy" id="6706"/>
    <lineage>
        <taxon>Eukaryota</taxon>
        <taxon>Metazoa</taxon>
        <taxon>Ecdysozoa</taxon>
        <taxon>Arthropoda</taxon>
        <taxon>Crustacea</taxon>
        <taxon>Multicrustacea</taxon>
        <taxon>Malacostraca</taxon>
        <taxon>Eumalacostraca</taxon>
        <taxon>Eucarida</taxon>
        <taxon>Decapoda</taxon>
        <taxon>Pleocyemata</taxon>
        <taxon>Astacidea</taxon>
        <taxon>Nephropoidea</taxon>
        <taxon>Nephropidae</taxon>
        <taxon>Homarus</taxon>
    </lineage>
</organism>
<dbReference type="GO" id="GO:0006508">
    <property type="term" value="P:proteolysis"/>
    <property type="evidence" value="ECO:0007669"/>
    <property type="project" value="InterPro"/>
</dbReference>
<dbReference type="AlphaFoldDB" id="A0A8J5ML10"/>
<dbReference type="Gene3D" id="3.40.50.1460">
    <property type="match status" value="1"/>
</dbReference>
<dbReference type="InterPro" id="IPR036179">
    <property type="entry name" value="Ig-like_dom_sf"/>
</dbReference>
<evidence type="ECO:0000313" key="4">
    <source>
        <dbReference type="Proteomes" id="UP000747542"/>
    </source>
</evidence>
<dbReference type="PROSITE" id="PS50835">
    <property type="entry name" value="IG_LIKE"/>
    <property type="match status" value="2"/>
</dbReference>
<dbReference type="InterPro" id="IPR011600">
    <property type="entry name" value="Pept_C14_caspase"/>
</dbReference>
<dbReference type="Proteomes" id="UP000747542">
    <property type="component" value="Unassembled WGS sequence"/>
</dbReference>
<dbReference type="InterPro" id="IPR003598">
    <property type="entry name" value="Ig_sub2"/>
</dbReference>
<dbReference type="PROSITE" id="PS50208">
    <property type="entry name" value="CASPASE_P20"/>
    <property type="match status" value="1"/>
</dbReference>